<gene>
    <name evidence="3" type="primary">Aste57867_20814</name>
    <name evidence="2" type="ORF">As57867_020746</name>
    <name evidence="3" type="ORF">ASTE57867_20814</name>
</gene>
<feature type="region of interest" description="Disordered" evidence="1">
    <location>
        <begin position="393"/>
        <end position="413"/>
    </location>
</feature>
<dbReference type="AlphaFoldDB" id="A0A485LHY2"/>
<keyword evidence="4" id="KW-1185">Reference proteome</keyword>
<evidence type="ECO:0000256" key="1">
    <source>
        <dbReference type="SAM" id="MobiDB-lite"/>
    </source>
</evidence>
<feature type="region of interest" description="Disordered" evidence="1">
    <location>
        <begin position="462"/>
        <end position="488"/>
    </location>
</feature>
<reference evidence="2" key="2">
    <citation type="submission" date="2019-06" db="EMBL/GenBank/DDBJ databases">
        <title>Genomics analysis of Aphanomyces spp. identifies a new class of oomycete effector associated with host adaptation.</title>
        <authorList>
            <person name="Gaulin E."/>
        </authorList>
    </citation>
    <scope>NUCLEOTIDE SEQUENCE</scope>
    <source>
        <strain evidence="2">CBS 578.67</strain>
    </source>
</reference>
<feature type="compositionally biased region" description="Polar residues" evidence="1">
    <location>
        <begin position="1"/>
        <end position="20"/>
    </location>
</feature>
<dbReference type="InterPro" id="IPR051291">
    <property type="entry name" value="CIMAP"/>
</dbReference>
<reference evidence="3 4" key="1">
    <citation type="submission" date="2019-03" db="EMBL/GenBank/DDBJ databases">
        <authorList>
            <person name="Gaulin E."/>
            <person name="Dumas B."/>
        </authorList>
    </citation>
    <scope>NUCLEOTIDE SEQUENCE [LARGE SCALE GENOMIC DNA]</scope>
    <source>
        <strain evidence="3">CBS 568.67</strain>
    </source>
</reference>
<dbReference type="PANTHER" id="PTHR21580:SF60">
    <property type="entry name" value="SPERM-TAIL PG-RICH REPEAT-CONTAINING PROTEIN 2"/>
    <property type="match status" value="1"/>
</dbReference>
<feature type="compositionally biased region" description="Polar residues" evidence="1">
    <location>
        <begin position="393"/>
        <end position="406"/>
    </location>
</feature>
<evidence type="ECO:0000313" key="2">
    <source>
        <dbReference type="EMBL" id="KAF0687450.1"/>
    </source>
</evidence>
<dbReference type="InterPro" id="IPR010736">
    <property type="entry name" value="SHIPPO-rpt"/>
</dbReference>
<evidence type="ECO:0000313" key="4">
    <source>
        <dbReference type="Proteomes" id="UP000332933"/>
    </source>
</evidence>
<accession>A0A485LHY2</accession>
<organism evidence="3 4">
    <name type="scientific">Aphanomyces stellatus</name>
    <dbReference type="NCBI Taxonomy" id="120398"/>
    <lineage>
        <taxon>Eukaryota</taxon>
        <taxon>Sar</taxon>
        <taxon>Stramenopiles</taxon>
        <taxon>Oomycota</taxon>
        <taxon>Saprolegniomycetes</taxon>
        <taxon>Saprolegniales</taxon>
        <taxon>Verrucalvaceae</taxon>
        <taxon>Aphanomyces</taxon>
    </lineage>
</organism>
<dbReference type="Proteomes" id="UP000332933">
    <property type="component" value="Unassembled WGS sequence"/>
</dbReference>
<proteinExistence type="predicted"/>
<feature type="region of interest" description="Disordered" evidence="1">
    <location>
        <begin position="1"/>
        <end position="26"/>
    </location>
</feature>
<evidence type="ECO:0000313" key="3">
    <source>
        <dbReference type="EMBL" id="VFT97493.1"/>
    </source>
</evidence>
<protein>
    <submittedName>
        <fullName evidence="3">Aste57867_20814 protein</fullName>
    </submittedName>
</protein>
<name>A0A485LHY2_9STRA</name>
<sequence>MAWCSRTSRSRGGTNHSNPSLGPGCYNPDAATQHKIKPSFAAFGSSGVKDAYPDINLNTPGPGAYQSTGHPAAVSGVAAYADHKSSMFKSTSGRTNFKAEGATPGPGAYANTTAFAQKKKKTMRRSKSDPPPSSTGKVKWVRVPTAPSIPNVAQSFGYEEGPKGQMILQQPIHTGHTGCTNDVSGPGEYEALKALQHLSCSRATNFSKSRTTRDDPSVGHAAALPGPGFYQTDIVPIANQMAKPSAVFKSNLTRERAANPISQTTPVPGPGSYRNPVGFKPAKKPEHLQFFGSTSSRFDAEKAVLQPTPTYTPERQTIFKPKPHHNVGFCSTNKRFDTTMLAKEEFDIGPGSYEAQGLVQELQQRVKGRAGVFGSTSKRFEAPRTQSILETVLEQEQSPPRQTNQEEAPKLKSSVFASATDRFRDSKKDHAPCPGDYEVSMTWDKPGGKAVFASHLDRNSYMDKNSIPGPGSYAAPDSLKKSKPSTQRKDVFVSVEPRFKNRLAPLANLGPGAYNPDTIETDWNRPTYNITIATEMEKRI</sequence>
<dbReference type="Pfam" id="PF07004">
    <property type="entry name" value="SHIPPO-rpt"/>
    <property type="match status" value="5"/>
</dbReference>
<dbReference type="EMBL" id="VJMH01006913">
    <property type="protein sequence ID" value="KAF0687450.1"/>
    <property type="molecule type" value="Genomic_DNA"/>
</dbReference>
<dbReference type="PANTHER" id="PTHR21580">
    <property type="entry name" value="SHIPPO-1-RELATED"/>
    <property type="match status" value="1"/>
</dbReference>
<dbReference type="EMBL" id="CAADRA010006939">
    <property type="protein sequence ID" value="VFT97493.1"/>
    <property type="molecule type" value="Genomic_DNA"/>
</dbReference>
<dbReference type="OrthoDB" id="406368at2759"/>